<proteinExistence type="predicted"/>
<evidence type="ECO:0000313" key="3">
    <source>
        <dbReference type="Proteomes" id="UP000251314"/>
    </source>
</evidence>
<dbReference type="Pfam" id="PF17919">
    <property type="entry name" value="RT_RNaseH_2"/>
    <property type="match status" value="1"/>
</dbReference>
<comment type="caution">
    <text evidence="2">The sequence shown here is derived from an EMBL/GenBank/DDBJ whole genome shotgun (WGS) entry which is preliminary data.</text>
</comment>
<dbReference type="PANTHER" id="PTHR33064:SF37">
    <property type="entry name" value="RIBONUCLEASE H"/>
    <property type="match status" value="1"/>
</dbReference>
<gene>
    <name evidence="2" type="ORF">PC110_g14340</name>
</gene>
<dbReference type="InterPro" id="IPR041577">
    <property type="entry name" value="RT_RNaseH_2"/>
</dbReference>
<keyword evidence="3" id="KW-1185">Reference proteome</keyword>
<accession>A0A329RY90</accession>
<sequence length="96" mass="10546">MDERSVFDEVKDALTTAVTLDFPDDQATTCLFTDASHIGYAIIVTQVADFDSKKPATEQQPRLIHCTSGTFTGSQLNWTVIEKEAFSIAVACDKLD</sequence>
<dbReference type="OrthoDB" id="127017at2759"/>
<evidence type="ECO:0000259" key="1">
    <source>
        <dbReference type="Pfam" id="PF17919"/>
    </source>
</evidence>
<name>A0A329RY90_9STRA</name>
<dbReference type="VEuPathDB" id="FungiDB:PC110_g14340"/>
<dbReference type="SUPFAM" id="SSF56672">
    <property type="entry name" value="DNA/RNA polymerases"/>
    <property type="match status" value="1"/>
</dbReference>
<organism evidence="2 3">
    <name type="scientific">Phytophthora cactorum</name>
    <dbReference type="NCBI Taxonomy" id="29920"/>
    <lineage>
        <taxon>Eukaryota</taxon>
        <taxon>Sar</taxon>
        <taxon>Stramenopiles</taxon>
        <taxon>Oomycota</taxon>
        <taxon>Peronosporomycetes</taxon>
        <taxon>Peronosporales</taxon>
        <taxon>Peronosporaceae</taxon>
        <taxon>Phytophthora</taxon>
    </lineage>
</organism>
<feature type="domain" description="Reverse transcriptase/retrotransposon-derived protein RNase H-like" evidence="1">
    <location>
        <begin position="3"/>
        <end position="95"/>
    </location>
</feature>
<dbReference type="InterPro" id="IPR043502">
    <property type="entry name" value="DNA/RNA_pol_sf"/>
</dbReference>
<protein>
    <recommendedName>
        <fullName evidence="1">Reverse transcriptase/retrotransposon-derived protein RNase H-like domain-containing protein</fullName>
    </recommendedName>
</protein>
<dbReference type="PANTHER" id="PTHR33064">
    <property type="entry name" value="POL PROTEIN"/>
    <property type="match status" value="1"/>
</dbReference>
<evidence type="ECO:0000313" key="2">
    <source>
        <dbReference type="EMBL" id="RAW29290.1"/>
    </source>
</evidence>
<dbReference type="InterPro" id="IPR051320">
    <property type="entry name" value="Viral_Replic_Matur_Polypro"/>
</dbReference>
<dbReference type="AlphaFoldDB" id="A0A329RY90"/>
<dbReference type="EMBL" id="MJFZ01000437">
    <property type="protein sequence ID" value="RAW29290.1"/>
    <property type="molecule type" value="Genomic_DNA"/>
</dbReference>
<reference evidence="2 3" key="1">
    <citation type="submission" date="2018-01" db="EMBL/GenBank/DDBJ databases">
        <title>Draft genome of the strawberry crown rot pathogen Phytophthora cactorum.</title>
        <authorList>
            <person name="Armitage A.D."/>
            <person name="Lysoe E."/>
            <person name="Nellist C.F."/>
            <person name="Harrison R.J."/>
            <person name="Brurberg M.B."/>
        </authorList>
    </citation>
    <scope>NUCLEOTIDE SEQUENCE [LARGE SCALE GENOMIC DNA]</scope>
    <source>
        <strain evidence="2 3">10300</strain>
    </source>
</reference>
<dbReference type="Proteomes" id="UP000251314">
    <property type="component" value="Unassembled WGS sequence"/>
</dbReference>